<evidence type="ECO:0000256" key="1">
    <source>
        <dbReference type="ARBA" id="ARBA00022448"/>
    </source>
</evidence>
<feature type="domain" description="PDZ" evidence="6">
    <location>
        <begin position="1405"/>
        <end position="1490"/>
    </location>
</feature>
<dbReference type="CDD" id="cd06720">
    <property type="entry name" value="PDZ1_APBA1_3-like"/>
    <property type="match status" value="1"/>
</dbReference>
<dbReference type="SUPFAM" id="SSF50156">
    <property type="entry name" value="PDZ domain-like"/>
    <property type="match status" value="2"/>
</dbReference>
<dbReference type="SUPFAM" id="SSF50729">
    <property type="entry name" value="PH domain-like"/>
    <property type="match status" value="2"/>
</dbReference>
<dbReference type="FunFam" id="2.30.42.10:FF:000007">
    <property type="entry name" value="Amyloid beta A4 protein-binding family A member"/>
    <property type="match status" value="1"/>
</dbReference>
<feature type="compositionally biased region" description="Polar residues" evidence="4">
    <location>
        <begin position="1078"/>
        <end position="1087"/>
    </location>
</feature>
<dbReference type="Gene3D" id="2.30.29.30">
    <property type="entry name" value="Pleckstrin-homology domain (PH domain)/Phosphotyrosine-binding domain (PTB)"/>
    <property type="match status" value="2"/>
</dbReference>
<sequence>MLLLLRRSLRDMLIFAHLKRYEKRRQPSRGTGNNDRFAGGRSSLPVTFIVCQIALDSVQLAVGPSHGTYKFQITFRGKCFKIRFKQMGMRLSEMFYSVCAVEERKKAFQCWRRTLMPQFRLPSKSSITTLCSTLLQRERADRSLAINERQLTAREALDCRFVLRFQRNQTHIPVTKPPAGILKRHRRVPTADAGGNVDPATCRGAMTSLLQLDNLQDCISGANSDQITKLFPKCRPRDINLNPLQQTAQQDGQHDHDNNSLLRHRLCKVGCSSVVGGAEEEDGDEPEEGADNCCQHDANAGNSENSANSSDLENSDDMLQDDEEDLIIDHTTNLANQQGEQHDSSEVIVLTSSGGGGSGGGSGSKVGSTYKLRDSRIIEIAGGRELFSQSRSKAARCKSGRYSDEGDRLGKRAGKTQGVWELRARCGSDVKNKRGLSSQQREVTETVFSTEVRSVVRHQRSAGVSPPLVTGREVVVFDDIGEDDWRNNISTTGLSSTGTSPSPPVYHRTATDFFKAVTSVSDLDGDSLSPEHGGASTKGTPRVIGNLPIAEYEGSPRRYGPRQLDVSQSHPVLPSAQSLLASPSVYPPRPGFPQRILPTSTEPDLTVPVSTSPSPVAGTATAAFDYLYEFSETRKVLEEFFKCPPAPSGEETISAAVDFQELDYELRRQAGSAYVGQRLAKGTSHQDNPEQSETCDGTSPNKLANNTAKQQTDLDMLQDTETEGHFLDLSADTTGSTEDLGDTEVGGLQVGHSRNFTLSPETTDCDSNCGDLDSEVSLLLLESEGPTGGGSENPNQLAPDCMRLYSSMPVLEDGLSSGHASDTDNNNPTVMKLMKRQITEIEREISTQRATSKEKATTPVVDAGNAEMFLISAAKSRDNSYDTTDPDLEALDPLHTVTQSTPPPPAPQPHRSISLEPPHTSSDSVEAAIKDIRLALQRTKTLPLKSSPGGVESLELTDSPIWVPRFLHSRVDSFCDMYLTDEPDTDLETDRLLGQQRTDDQGFFDDKGWRKPKSRTVMPSGNGGCTKTSAPLSSGSSKQLAPVPPAASSPVAVPSNTLPPGGTSSSSSSSGSEDATTEKTPSPQKTDAATAAAATTQVSSKTKKEGSTKKKGRNKEVMIHEPAVLIEGVLFRARYLGSTQLVCEGQPTKTTRMTQAEEAVSRIKDPGAMAMMGGSSHHVAGCPAGWPMESPPPPPSGDEEEEEEEEEPPGGSVGGTGGLAGTVFRLHFLGSVEVDEEGGRKRRKRLKKHMVEEAVTKIKVAPEGETQPSTEVDLFISTEKIMVLNTDLKEIMMDHALRTISYIADIGDLVVLMARRRFVPHDVEEAPKINRTPKMICHVFESEEAQFIAQSIGQAFQVAYMEFLKANGIEDHSFVKEMDYQEVLNSQEIFGDELQMFAKKEMQKEVVVPKAKGEILGVVIVESGWGSMLPTVVIANLAPSGAAARCGQLNIGDQIIAINGVSLVGLPLSTCQNYIKNTKTQTVVKLTVVPCAPVVEVKIKRPDTKYQLGFSVQNGVICSLLRGGIAERGGVRVGHRIIEINNQSVVAVPHEKIVNLLATSVGE</sequence>
<feature type="domain" description="PID" evidence="5">
    <location>
        <begin position="1224"/>
        <end position="1370"/>
    </location>
</feature>
<feature type="compositionally biased region" description="Acidic residues" evidence="4">
    <location>
        <begin position="1197"/>
        <end position="1208"/>
    </location>
</feature>
<feature type="domain" description="PDZ" evidence="6">
    <location>
        <begin position="1496"/>
        <end position="1563"/>
    </location>
</feature>
<proteinExistence type="predicted"/>
<dbReference type="Proteomes" id="UP000502823">
    <property type="component" value="Unassembled WGS sequence"/>
</dbReference>
<comment type="caution">
    <text evidence="7">The sequence shown here is derived from an EMBL/GenBank/DDBJ whole genome shotgun (WGS) entry which is preliminary data.</text>
</comment>
<keyword evidence="2" id="KW-0597">Phosphoprotein</keyword>
<dbReference type="GO" id="GO:0005886">
    <property type="term" value="C:plasma membrane"/>
    <property type="evidence" value="ECO:0007669"/>
    <property type="project" value="TreeGrafter"/>
</dbReference>
<dbReference type="InParanoid" id="A0A6L2PXE0"/>
<dbReference type="OrthoDB" id="5987010at2759"/>
<dbReference type="Pfam" id="PF00595">
    <property type="entry name" value="PDZ"/>
    <property type="match status" value="2"/>
</dbReference>
<evidence type="ECO:0000259" key="5">
    <source>
        <dbReference type="PROSITE" id="PS01179"/>
    </source>
</evidence>
<organism evidence="7 8">
    <name type="scientific">Coptotermes formosanus</name>
    <name type="common">Formosan subterranean termite</name>
    <dbReference type="NCBI Taxonomy" id="36987"/>
    <lineage>
        <taxon>Eukaryota</taxon>
        <taxon>Metazoa</taxon>
        <taxon>Ecdysozoa</taxon>
        <taxon>Arthropoda</taxon>
        <taxon>Hexapoda</taxon>
        <taxon>Insecta</taxon>
        <taxon>Pterygota</taxon>
        <taxon>Neoptera</taxon>
        <taxon>Polyneoptera</taxon>
        <taxon>Dictyoptera</taxon>
        <taxon>Blattodea</taxon>
        <taxon>Blattoidea</taxon>
        <taxon>Termitoidae</taxon>
        <taxon>Rhinotermitidae</taxon>
        <taxon>Coptotermes</taxon>
    </lineage>
</organism>
<dbReference type="CDD" id="cd06793">
    <property type="entry name" value="PDZ2_APBA1_3-like"/>
    <property type="match status" value="1"/>
</dbReference>
<accession>A0A6L2PXE0</accession>
<feature type="compositionally biased region" description="Low complexity" evidence="4">
    <location>
        <begin position="298"/>
        <end position="310"/>
    </location>
</feature>
<feature type="compositionally biased region" description="Basic and acidic residues" evidence="4">
    <location>
        <begin position="997"/>
        <end position="1009"/>
    </location>
</feature>
<feature type="compositionally biased region" description="Low complexity" evidence="4">
    <location>
        <begin position="1088"/>
        <end position="1100"/>
    </location>
</feature>
<evidence type="ECO:0000259" key="6">
    <source>
        <dbReference type="PROSITE" id="PS50106"/>
    </source>
</evidence>
<dbReference type="PANTHER" id="PTHR12345">
    <property type="entry name" value="SYNTENIN RELATED"/>
    <property type="match status" value="1"/>
</dbReference>
<dbReference type="InterPro" id="IPR006020">
    <property type="entry name" value="PTB/PI_dom"/>
</dbReference>
<evidence type="ECO:0000313" key="8">
    <source>
        <dbReference type="Proteomes" id="UP000502823"/>
    </source>
</evidence>
<feature type="non-terminal residue" evidence="7">
    <location>
        <position position="1563"/>
    </location>
</feature>
<feature type="region of interest" description="Disordered" evidence="4">
    <location>
        <begin position="730"/>
        <end position="768"/>
    </location>
</feature>
<feature type="compositionally biased region" description="Basic and acidic residues" evidence="4">
    <location>
        <begin position="1102"/>
        <end position="1115"/>
    </location>
</feature>
<dbReference type="InterPro" id="IPR011993">
    <property type="entry name" value="PH-like_dom_sf"/>
</dbReference>
<dbReference type="FunCoup" id="A0A6L2PXE0">
    <property type="interactions" value="233"/>
</dbReference>
<dbReference type="InterPro" id="IPR051230">
    <property type="entry name" value="APP-Binding"/>
</dbReference>
<evidence type="ECO:0000256" key="2">
    <source>
        <dbReference type="ARBA" id="ARBA00022553"/>
    </source>
</evidence>
<dbReference type="PROSITE" id="PS50106">
    <property type="entry name" value="PDZ"/>
    <property type="match status" value="2"/>
</dbReference>
<evidence type="ECO:0000256" key="3">
    <source>
        <dbReference type="ARBA" id="ARBA00022737"/>
    </source>
</evidence>
<dbReference type="Gene3D" id="2.30.42.10">
    <property type="match status" value="2"/>
</dbReference>
<feature type="region of interest" description="Disordered" evidence="4">
    <location>
        <begin position="276"/>
        <end position="316"/>
    </location>
</feature>
<keyword evidence="8" id="KW-1185">Reference proteome</keyword>
<name>A0A6L2PXE0_COPFO</name>
<feature type="region of interest" description="Disordered" evidence="4">
    <location>
        <begin position="987"/>
        <end position="1115"/>
    </location>
</feature>
<dbReference type="FunFam" id="2.30.42.10:FF:000017">
    <property type="entry name" value="Amyloid beta A4 protein-binding family A member 1"/>
    <property type="match status" value="1"/>
</dbReference>
<dbReference type="PROSITE" id="PS01179">
    <property type="entry name" value="PID"/>
    <property type="match status" value="1"/>
</dbReference>
<feature type="region of interest" description="Disordered" evidence="4">
    <location>
        <begin position="678"/>
        <end position="705"/>
    </location>
</feature>
<reference evidence="8" key="1">
    <citation type="submission" date="2020-01" db="EMBL/GenBank/DDBJ databases">
        <title>Draft genome sequence of the Termite Coptotermes fromosanus.</title>
        <authorList>
            <person name="Itakura S."/>
            <person name="Yosikawa Y."/>
            <person name="Umezawa K."/>
        </authorList>
    </citation>
    <scope>NUCLEOTIDE SEQUENCE [LARGE SCALE GENOMIC DNA]</scope>
</reference>
<dbReference type="Pfam" id="PF00640">
    <property type="entry name" value="PID"/>
    <property type="match status" value="2"/>
</dbReference>
<dbReference type="GO" id="GO:0007268">
    <property type="term" value="P:chemical synaptic transmission"/>
    <property type="evidence" value="ECO:0007669"/>
    <property type="project" value="TreeGrafter"/>
</dbReference>
<protein>
    <recommendedName>
        <fullName evidence="9">Protein lin-10</fullName>
    </recommendedName>
</protein>
<dbReference type="PANTHER" id="PTHR12345:SF16">
    <property type="entry name" value="X11L, ISOFORM F-RELATED"/>
    <property type="match status" value="1"/>
</dbReference>
<dbReference type="GO" id="GO:0043197">
    <property type="term" value="C:dendritic spine"/>
    <property type="evidence" value="ECO:0007669"/>
    <property type="project" value="TreeGrafter"/>
</dbReference>
<keyword evidence="3" id="KW-0677">Repeat</keyword>
<dbReference type="CDD" id="cd01208">
    <property type="entry name" value="PTB_X11"/>
    <property type="match status" value="1"/>
</dbReference>
<feature type="region of interest" description="Disordered" evidence="4">
    <location>
        <begin position="1183"/>
        <end position="1216"/>
    </location>
</feature>
<dbReference type="GO" id="GO:0005737">
    <property type="term" value="C:cytoplasm"/>
    <property type="evidence" value="ECO:0007669"/>
    <property type="project" value="TreeGrafter"/>
</dbReference>
<feature type="compositionally biased region" description="Low complexity" evidence="4">
    <location>
        <begin position="1048"/>
        <end position="1072"/>
    </location>
</feature>
<dbReference type="InterPro" id="IPR001478">
    <property type="entry name" value="PDZ"/>
</dbReference>
<feature type="compositionally biased region" description="Polar residues" evidence="4">
    <location>
        <begin position="1025"/>
        <end position="1039"/>
    </location>
</feature>
<feature type="compositionally biased region" description="Polar residues" evidence="4">
    <location>
        <begin position="752"/>
        <end position="766"/>
    </location>
</feature>
<evidence type="ECO:0000313" key="7">
    <source>
        <dbReference type="EMBL" id="GFG35208.1"/>
    </source>
</evidence>
<dbReference type="EMBL" id="BLKM01000530">
    <property type="protein sequence ID" value="GFG35208.1"/>
    <property type="molecule type" value="Genomic_DNA"/>
</dbReference>
<evidence type="ECO:0000256" key="4">
    <source>
        <dbReference type="SAM" id="MobiDB-lite"/>
    </source>
</evidence>
<feature type="compositionally biased region" description="Polar residues" evidence="4">
    <location>
        <begin position="683"/>
        <end position="705"/>
    </location>
</feature>
<feature type="compositionally biased region" description="Acidic residues" evidence="4">
    <location>
        <begin position="278"/>
        <end position="290"/>
    </location>
</feature>
<feature type="region of interest" description="Disordered" evidence="4">
    <location>
        <begin position="894"/>
        <end position="922"/>
    </location>
</feature>
<evidence type="ECO:0008006" key="9">
    <source>
        <dbReference type="Google" id="ProtNLM"/>
    </source>
</evidence>
<dbReference type="InterPro" id="IPR036034">
    <property type="entry name" value="PDZ_sf"/>
</dbReference>
<dbReference type="SMART" id="SM00228">
    <property type="entry name" value="PDZ"/>
    <property type="match status" value="2"/>
</dbReference>
<keyword evidence="1" id="KW-0813">Transport</keyword>
<gene>
    <name evidence="7" type="ORF">Cfor_01312</name>
</gene>
<dbReference type="SMART" id="SM00462">
    <property type="entry name" value="PTB"/>
    <property type="match status" value="1"/>
</dbReference>